<dbReference type="InterPro" id="IPR010130">
    <property type="entry name" value="T1SS_OMP_TolC"/>
</dbReference>
<keyword evidence="7" id="KW-0998">Cell outer membrane</keyword>
<name>A0ABQ5V1A4_9PROT</name>
<evidence type="ECO:0000256" key="1">
    <source>
        <dbReference type="ARBA" id="ARBA00004442"/>
    </source>
</evidence>
<dbReference type="EMBL" id="BSNJ01000005">
    <property type="protein sequence ID" value="GLQ21334.1"/>
    <property type="molecule type" value="Genomic_DNA"/>
</dbReference>
<dbReference type="RefSeq" id="WP_284372765.1">
    <property type="nucleotide sequence ID" value="NZ_BSNJ01000005.1"/>
</dbReference>
<keyword evidence="4" id="KW-1134">Transmembrane beta strand</keyword>
<reference evidence="9" key="1">
    <citation type="journal article" date="2014" name="Int. J. Syst. Evol. Microbiol.">
        <title>Complete genome of a new Firmicutes species belonging to the dominant human colonic microbiota ('Ruminococcus bicirculans') reveals two chromosomes and a selective capacity to utilize plant glucans.</title>
        <authorList>
            <consortium name="NISC Comparative Sequencing Program"/>
            <person name="Wegmann U."/>
            <person name="Louis P."/>
            <person name="Goesmann A."/>
            <person name="Henrissat B."/>
            <person name="Duncan S.H."/>
            <person name="Flint H.J."/>
        </authorList>
    </citation>
    <scope>NUCLEOTIDE SEQUENCE</scope>
    <source>
        <strain evidence="9">NBRC 108216</strain>
    </source>
</reference>
<organism evidence="9 10">
    <name type="scientific">Algimonas porphyrae</name>
    <dbReference type="NCBI Taxonomy" id="1128113"/>
    <lineage>
        <taxon>Bacteria</taxon>
        <taxon>Pseudomonadati</taxon>
        <taxon>Pseudomonadota</taxon>
        <taxon>Alphaproteobacteria</taxon>
        <taxon>Maricaulales</taxon>
        <taxon>Robiginitomaculaceae</taxon>
        <taxon>Algimonas</taxon>
    </lineage>
</organism>
<dbReference type="Gene3D" id="1.20.1600.10">
    <property type="entry name" value="Outer membrane efflux proteins (OEP)"/>
    <property type="match status" value="1"/>
</dbReference>
<evidence type="ECO:0000256" key="2">
    <source>
        <dbReference type="ARBA" id="ARBA00007613"/>
    </source>
</evidence>
<keyword evidence="3" id="KW-0813">Transport</keyword>
<keyword evidence="6" id="KW-0472">Membrane</keyword>
<feature type="chain" id="PRO_5047285563" description="TolC family outer membrane protein" evidence="8">
    <location>
        <begin position="39"/>
        <end position="618"/>
    </location>
</feature>
<proteinExistence type="inferred from homology"/>
<comment type="caution">
    <text evidence="9">The sequence shown here is derived from an EMBL/GenBank/DDBJ whole genome shotgun (WGS) entry which is preliminary data.</text>
</comment>
<protein>
    <recommendedName>
        <fullName evidence="11">TolC family outer membrane protein</fullName>
    </recommendedName>
</protein>
<keyword evidence="5" id="KW-0812">Transmembrane</keyword>
<evidence type="ECO:0000256" key="6">
    <source>
        <dbReference type="ARBA" id="ARBA00023136"/>
    </source>
</evidence>
<sequence length="618" mass="66055">MMKRVKRPFVRRSPLRVCGLTCGLAAAFYLGTAPVVLAQVNDAILQAEPEIASVEDPALVGRDTLQSVLASVYNSNPRLLAERARLREVDENYIQARAQGRPVLSAGGSIDAQAVRTPVTNSFFGASGGTTTGTPYAGQLSLIQPVYQGGRVKALKRQAKAGILAARAGLDNAENNIFLSAANAYVDILRDEEAALIRRNNVRVLQRQLTAANDRFEVGEGTRTDIAQSESRLAAAEAGLAQADAQLAVSRALFVRIVGRMPNQLTPAPAFVLPGTLDEAIRLARDNNPQLLAAYYNELAGAAAIDVAKAAGRPSLSLQGSLAASRQTILGVEQTDQATIGAQLSIPIFSGGINKSRVRQAEHARTRLGFEARDTERAVDQTVSQVWAQMDAARQIVATSERQVAAAEVAFEGVTLEQQVGTRTQLDVLDAEQETLNARLNLINAERDLKGAVFQLLSVIGVFDAEGIALPIGRHDPDAYLSSVAYDGFKEAGDRFIPEAMQKIGVQAPNIVLDPARTVADGVGLLELDERADGLGDRLQELGGALKEGTDRITGQTPHYDPRIDDPDVIIVTAPDPVAAGRIPDPDDILPLQPTELPDEQVDEEHDPDLIIVLPAAD</sequence>
<evidence type="ECO:0000256" key="4">
    <source>
        <dbReference type="ARBA" id="ARBA00022452"/>
    </source>
</evidence>
<dbReference type="NCBIfam" id="TIGR01844">
    <property type="entry name" value="type_I_sec_TolC"/>
    <property type="match status" value="1"/>
</dbReference>
<dbReference type="PANTHER" id="PTHR30026:SF22">
    <property type="entry name" value="OUTER MEMBRANE EFFLUX PROTEIN"/>
    <property type="match status" value="1"/>
</dbReference>
<dbReference type="PANTHER" id="PTHR30026">
    <property type="entry name" value="OUTER MEMBRANE PROTEIN TOLC"/>
    <property type="match status" value="1"/>
</dbReference>
<evidence type="ECO:0000256" key="7">
    <source>
        <dbReference type="ARBA" id="ARBA00023237"/>
    </source>
</evidence>
<dbReference type="InterPro" id="IPR003423">
    <property type="entry name" value="OMP_efflux"/>
</dbReference>
<dbReference type="Pfam" id="PF02321">
    <property type="entry name" value="OEP"/>
    <property type="match status" value="2"/>
</dbReference>
<evidence type="ECO:0000256" key="8">
    <source>
        <dbReference type="SAM" id="SignalP"/>
    </source>
</evidence>
<accession>A0ABQ5V1A4</accession>
<dbReference type="Proteomes" id="UP001161390">
    <property type="component" value="Unassembled WGS sequence"/>
</dbReference>
<evidence type="ECO:0000313" key="10">
    <source>
        <dbReference type="Proteomes" id="UP001161390"/>
    </source>
</evidence>
<keyword evidence="8" id="KW-0732">Signal</keyword>
<dbReference type="InterPro" id="IPR051906">
    <property type="entry name" value="TolC-like"/>
</dbReference>
<evidence type="ECO:0008006" key="11">
    <source>
        <dbReference type="Google" id="ProtNLM"/>
    </source>
</evidence>
<gene>
    <name evidence="9" type="ORF">GCM10007854_22890</name>
</gene>
<evidence type="ECO:0000256" key="5">
    <source>
        <dbReference type="ARBA" id="ARBA00022692"/>
    </source>
</evidence>
<evidence type="ECO:0000256" key="3">
    <source>
        <dbReference type="ARBA" id="ARBA00022448"/>
    </source>
</evidence>
<evidence type="ECO:0000313" key="9">
    <source>
        <dbReference type="EMBL" id="GLQ21334.1"/>
    </source>
</evidence>
<dbReference type="SUPFAM" id="SSF56954">
    <property type="entry name" value="Outer membrane efflux proteins (OEP)"/>
    <property type="match status" value="1"/>
</dbReference>
<comment type="similarity">
    <text evidence="2">Belongs to the outer membrane factor (OMF) (TC 1.B.17) family.</text>
</comment>
<comment type="subcellular location">
    <subcellularLocation>
        <location evidence="1">Cell outer membrane</location>
    </subcellularLocation>
</comment>
<keyword evidence="10" id="KW-1185">Reference proteome</keyword>
<reference evidence="9" key="2">
    <citation type="submission" date="2023-01" db="EMBL/GenBank/DDBJ databases">
        <title>Draft genome sequence of Algimonas porphyrae strain NBRC 108216.</title>
        <authorList>
            <person name="Sun Q."/>
            <person name="Mori K."/>
        </authorList>
    </citation>
    <scope>NUCLEOTIDE SEQUENCE</scope>
    <source>
        <strain evidence="9">NBRC 108216</strain>
    </source>
</reference>
<feature type="signal peptide" evidence="8">
    <location>
        <begin position="1"/>
        <end position="38"/>
    </location>
</feature>